<dbReference type="PANTHER" id="PTHR33361:SF2">
    <property type="entry name" value="DUF885 DOMAIN-CONTAINING PROTEIN"/>
    <property type="match status" value="1"/>
</dbReference>
<dbReference type="OrthoDB" id="9763405at2"/>
<evidence type="ECO:0000313" key="3">
    <source>
        <dbReference type="Proteomes" id="UP000319148"/>
    </source>
</evidence>
<dbReference type="AlphaFoldDB" id="A0A501PNC3"/>
<dbReference type="Proteomes" id="UP000319148">
    <property type="component" value="Unassembled WGS sequence"/>
</dbReference>
<feature type="signal peptide" evidence="1">
    <location>
        <begin position="1"/>
        <end position="28"/>
    </location>
</feature>
<organism evidence="2 3">
    <name type="scientific">Emcibacter nanhaiensis</name>
    <dbReference type="NCBI Taxonomy" id="1505037"/>
    <lineage>
        <taxon>Bacteria</taxon>
        <taxon>Pseudomonadati</taxon>
        <taxon>Pseudomonadota</taxon>
        <taxon>Alphaproteobacteria</taxon>
        <taxon>Emcibacterales</taxon>
        <taxon>Emcibacteraceae</taxon>
        <taxon>Emcibacter</taxon>
    </lineage>
</organism>
<accession>A0A501PNC3</accession>
<reference evidence="3" key="1">
    <citation type="submission" date="2019-06" db="EMBL/GenBank/DDBJ databases">
        <title>The complete genome of Emcibacter congregatus ZYLT.</title>
        <authorList>
            <person name="Zhao Z."/>
        </authorList>
    </citation>
    <scope>NUCLEOTIDE SEQUENCE [LARGE SCALE GENOMIC DNA]</scope>
    <source>
        <strain evidence="3">MCCC 1A06723</strain>
    </source>
</reference>
<dbReference type="EMBL" id="VFIY01000005">
    <property type="protein sequence ID" value="TPD61597.1"/>
    <property type="molecule type" value="Genomic_DNA"/>
</dbReference>
<comment type="caution">
    <text evidence="2">The sequence shown here is derived from an EMBL/GenBank/DDBJ whole genome shotgun (WGS) entry which is preliminary data.</text>
</comment>
<name>A0A501PNC3_9PROT</name>
<evidence type="ECO:0000256" key="1">
    <source>
        <dbReference type="SAM" id="SignalP"/>
    </source>
</evidence>
<sequence length="607" mass="68857">MTIKRTSLRKTFVIGVIGSLMTAASAFAMEKAPENIDDFFAQYFDEAIMETPEGLTYTRYMETQGKPWRHDKLDDVSQAHRDKMFKTEMENFELLKSYDDSTLTDAQELSKELLAWDMARTKRLHKYDDYGYIQAQNGGPLIDFPNFLSNFHAVNSKADAEDYIARLKAAGHQFDQYLVRIKAQAAKGIILPKPLMEKVIEIGDAAVATPVEEDLLYVTFAAKLDGLKDLSDADKAALLAQAKDAIAGTVHPAYKKMTDYHKELIKKATNDAGVWKFPDGDNYYKAMVASMTTTDMTPEQIHNIGLAEVDRIQGEIMKIFKSEGYDTSKGFETLIQDLAEEDRFYYSDDDAGRAQILEDYRKIIAEVNARVQDVFNVKPKMGVEVRRVPEFSEKSAPGAYYTDPALDGSRPGIFWANLYDIKATPKYGMRTLAYHEAVPGHHFQIAIAQELKDVPLFRKYMFFTAYVEGWALYAERVAKELGLQEDPYSDIGRLQAELFRAVRLVVDTGMHYKHWTREQAIDYMYKNTGQAMSDVVSEIERYMVWPGQALAYKVGMLKILELRQKAMDALGDKFDIGKFHDVVLTSGALPLSVLEELVDDYIAENKG</sequence>
<evidence type="ECO:0000313" key="2">
    <source>
        <dbReference type="EMBL" id="TPD61597.1"/>
    </source>
</evidence>
<feature type="chain" id="PRO_5021500983" evidence="1">
    <location>
        <begin position="29"/>
        <end position="607"/>
    </location>
</feature>
<proteinExistence type="predicted"/>
<dbReference type="RefSeq" id="WP_139939079.1">
    <property type="nucleotide sequence ID" value="NZ_JBHSYP010000003.1"/>
</dbReference>
<gene>
    <name evidence="2" type="ORF">FIV46_05145</name>
</gene>
<dbReference type="Pfam" id="PF05960">
    <property type="entry name" value="DUF885"/>
    <property type="match status" value="1"/>
</dbReference>
<keyword evidence="3" id="KW-1185">Reference proteome</keyword>
<dbReference type="PANTHER" id="PTHR33361">
    <property type="entry name" value="GLR0591 PROTEIN"/>
    <property type="match status" value="1"/>
</dbReference>
<keyword evidence="1" id="KW-0732">Signal</keyword>
<protein>
    <submittedName>
        <fullName evidence="2">DUF885 domain-containing protein</fullName>
    </submittedName>
</protein>
<dbReference type="InterPro" id="IPR010281">
    <property type="entry name" value="DUF885"/>
</dbReference>